<reference evidence="2" key="1">
    <citation type="submission" date="2003-08" db="EMBL/GenBank/DDBJ databases">
        <authorList>
            <person name="Birren B."/>
            <person name="Nusbaum C."/>
            <person name="Abebe A."/>
            <person name="Abouelleil A."/>
            <person name="Adekoya E."/>
            <person name="Ait-zahra M."/>
            <person name="Allen N."/>
            <person name="Allen T."/>
            <person name="An P."/>
            <person name="Anderson M."/>
            <person name="Anderson S."/>
            <person name="Arachchi H."/>
            <person name="Armbruster J."/>
            <person name="Bachantsang P."/>
            <person name="Baldwin J."/>
            <person name="Barry A."/>
            <person name="Bayul T."/>
            <person name="Blitshsteyn B."/>
            <person name="Bloom T."/>
            <person name="Blye J."/>
            <person name="Boguslavskiy L."/>
            <person name="Borowsky M."/>
            <person name="Boukhgalter B."/>
            <person name="Brunache A."/>
            <person name="Butler J."/>
            <person name="Calixte N."/>
            <person name="Calvo S."/>
            <person name="Camarata J."/>
            <person name="Campo K."/>
            <person name="Chang J."/>
            <person name="Cheshatsang Y."/>
            <person name="Citroen M."/>
            <person name="Collymore A."/>
            <person name="Considine T."/>
            <person name="Cook A."/>
            <person name="Cooke P."/>
            <person name="Corum B."/>
            <person name="Cuomo C."/>
            <person name="David R."/>
            <person name="Dawoe T."/>
            <person name="Degray S."/>
            <person name="Dodge S."/>
            <person name="Dooley K."/>
            <person name="Dorje P."/>
            <person name="Dorjee K."/>
            <person name="Dorris L."/>
            <person name="Duffey N."/>
            <person name="Dupes A."/>
            <person name="Elkins T."/>
            <person name="Engels R."/>
            <person name="Erickson J."/>
            <person name="Farina A."/>
            <person name="Faro S."/>
            <person name="Ferreira P."/>
            <person name="Fischer H."/>
            <person name="Fitzgerald M."/>
            <person name="Foley K."/>
            <person name="Gage D."/>
            <person name="Galagan J."/>
            <person name="Gearin G."/>
            <person name="Gnerre S."/>
            <person name="Gnirke A."/>
            <person name="Goyette A."/>
            <person name="Graham J."/>
            <person name="Grandbois E."/>
            <person name="Gyaltsen K."/>
            <person name="Hafez N."/>
            <person name="Hagopian D."/>
            <person name="Hagos B."/>
            <person name="Hall J."/>
            <person name="Hatcher B."/>
            <person name="Heller A."/>
            <person name="Higgins H."/>
            <person name="Honan T."/>
            <person name="Horn A."/>
            <person name="Houde N."/>
            <person name="Hughes L."/>
            <person name="Hulme W."/>
            <person name="Husby E."/>
            <person name="Iliev I."/>
            <person name="Jaffe D."/>
            <person name="Jones C."/>
            <person name="Kamal M."/>
            <person name="Kamat A."/>
            <person name="Kamvysselis M."/>
            <person name="Karlsson E."/>
            <person name="Kells C."/>
            <person name="Kieu A."/>
            <person name="Kisner P."/>
            <person name="Kodira C."/>
            <person name="Kulbokas E."/>
            <person name="Labutti K."/>
            <person name="Lama D."/>
            <person name="Landers T."/>
            <person name="Leger J."/>
            <person name="Levine S."/>
            <person name="Lewis D."/>
            <person name="Lewis T."/>
            <person name="Lindblad-toh K."/>
            <person name="Liu X."/>
            <person name="Lokyitsang T."/>
            <person name="Lokyitsang Y."/>
            <person name="Lucien O."/>
            <person name="Lui A."/>
            <person name="Ma L.J."/>
            <person name="Mabbitt R."/>
            <person name="Macdonald J."/>
            <person name="Maclean C."/>
            <person name="Major J."/>
            <person name="Manning J."/>
            <person name="Marabella R."/>
            <person name="Maru K."/>
            <person name="Matthews C."/>
            <person name="Mauceli E."/>
            <person name="Mccarthy M."/>
            <person name="Mcdonough S."/>
            <person name="Mcghee T."/>
            <person name="Meldrim J."/>
            <person name="Meneus L."/>
            <person name="Mesirov J."/>
            <person name="Mihalev A."/>
            <person name="Mihova T."/>
            <person name="Mikkelsen T."/>
            <person name="Mlenga V."/>
            <person name="Moru K."/>
            <person name="Mozes J."/>
            <person name="Mulrain L."/>
            <person name="Munson G."/>
            <person name="Naylor J."/>
            <person name="Newes C."/>
            <person name="Nguyen C."/>
            <person name="Nguyen N."/>
            <person name="Nguyen T."/>
            <person name="Nicol R."/>
            <person name="Nielsen C."/>
            <person name="Nizzari M."/>
            <person name="Norbu C."/>
            <person name="Norbu N."/>
            <person name="O'donnell P."/>
            <person name="Okoawo O."/>
            <person name="O'leary S."/>
            <person name="Omotosho B."/>
            <person name="O'neill K."/>
            <person name="Osman S."/>
            <person name="Parker S."/>
            <person name="Perrin D."/>
            <person name="Phunkhang P."/>
            <person name="Piqani B."/>
            <person name="Purcell S."/>
            <person name="Rachupka T."/>
            <person name="Ramasamy U."/>
            <person name="Rameau R."/>
            <person name="Ray V."/>
            <person name="Raymond C."/>
            <person name="Retta R."/>
            <person name="Richardson S."/>
            <person name="Rise C."/>
            <person name="Rodriguez J."/>
            <person name="Rogers J."/>
            <person name="Rogov P."/>
            <person name="Rutman M."/>
            <person name="Schupbach R."/>
            <person name="Seaman C."/>
            <person name="Settipalli S."/>
            <person name="Sharpe T."/>
            <person name="Sheridan J."/>
            <person name="Sherpa N."/>
            <person name="Shi J."/>
            <person name="Smirnov S."/>
            <person name="Smith C."/>
            <person name="Sougnez C."/>
            <person name="Spencer B."/>
            <person name="Stalker J."/>
            <person name="Stange-thomann N."/>
            <person name="Stavropoulos S."/>
            <person name="Stetson K."/>
            <person name="Stone C."/>
            <person name="Stone S."/>
            <person name="Stubbs M."/>
            <person name="Talamas J."/>
            <person name="Tchuinga P."/>
            <person name="Tenzing P."/>
            <person name="Tesfaye S."/>
            <person name="Theodore J."/>
            <person name="Thoulutsang Y."/>
            <person name="Topham K."/>
            <person name="Towey S."/>
            <person name="Tsamla T."/>
            <person name="Tsomo N."/>
            <person name="Vallee D."/>
            <person name="Vassiliev H."/>
            <person name="Venkataraman V."/>
            <person name="Vinson J."/>
            <person name="Vo A."/>
            <person name="Wade C."/>
            <person name="Wang S."/>
            <person name="Wangchuk T."/>
            <person name="Wangdi T."/>
            <person name="Whittaker C."/>
            <person name="Wilkinson J."/>
            <person name="Wu Y."/>
            <person name="Wyman D."/>
            <person name="Yadav S."/>
            <person name="Yang S."/>
            <person name="Yang X."/>
            <person name="Yeager S."/>
            <person name="Yee E."/>
            <person name="Young G."/>
            <person name="Zainoun J."/>
            <person name="Zembeck L."/>
            <person name="Zimmer A."/>
            <person name="Zody M."/>
            <person name="Lander E."/>
        </authorList>
    </citation>
    <scope>NUCLEOTIDE SEQUENCE [LARGE SCALE GENOMIC DNA]</scope>
</reference>
<dbReference type="OMA" id="WIADMAF"/>
<organism evidence="1 2">
    <name type="scientific">Ciona savignyi</name>
    <name type="common">Pacific transparent sea squirt</name>
    <dbReference type="NCBI Taxonomy" id="51511"/>
    <lineage>
        <taxon>Eukaryota</taxon>
        <taxon>Metazoa</taxon>
        <taxon>Chordata</taxon>
        <taxon>Tunicata</taxon>
        <taxon>Ascidiacea</taxon>
        <taxon>Phlebobranchia</taxon>
        <taxon>Cionidae</taxon>
        <taxon>Ciona</taxon>
    </lineage>
</organism>
<dbReference type="AlphaFoldDB" id="H2YR08"/>
<protein>
    <recommendedName>
        <fullName evidence="3">HAT C-terminal dimerisation domain-containing protein</fullName>
    </recommendedName>
</protein>
<dbReference type="GeneTree" id="ENSGT00940000163096"/>
<evidence type="ECO:0008006" key="3">
    <source>
        <dbReference type="Google" id="ProtNLM"/>
    </source>
</evidence>
<dbReference type="Proteomes" id="UP000007875">
    <property type="component" value="Unassembled WGS sequence"/>
</dbReference>
<keyword evidence="2" id="KW-1185">Reference proteome</keyword>
<dbReference type="eggNOG" id="ENOG502QS6T">
    <property type="taxonomic scope" value="Eukaryota"/>
</dbReference>
<name>H2YR08_CIOSA</name>
<evidence type="ECO:0000313" key="2">
    <source>
        <dbReference type="Proteomes" id="UP000007875"/>
    </source>
</evidence>
<dbReference type="SUPFAM" id="SSF53098">
    <property type="entry name" value="Ribonuclease H-like"/>
    <property type="match status" value="1"/>
</dbReference>
<dbReference type="InParanoid" id="H2YR08"/>
<dbReference type="InterPro" id="IPR012337">
    <property type="entry name" value="RNaseH-like_sf"/>
</dbReference>
<dbReference type="PANTHER" id="PTHR45913">
    <property type="entry name" value="EPM2A-INTERACTING PROTEIN 1"/>
    <property type="match status" value="1"/>
</dbReference>
<dbReference type="PANTHER" id="PTHR45913:SF21">
    <property type="entry name" value="DUF4371 DOMAIN-CONTAINING PROTEIN"/>
    <property type="match status" value="1"/>
</dbReference>
<reference evidence="1" key="3">
    <citation type="submission" date="2025-09" db="UniProtKB">
        <authorList>
            <consortium name="Ensembl"/>
        </authorList>
    </citation>
    <scope>IDENTIFICATION</scope>
</reference>
<proteinExistence type="predicted"/>
<reference evidence="1" key="2">
    <citation type="submission" date="2025-08" db="UniProtKB">
        <authorList>
            <consortium name="Ensembl"/>
        </authorList>
    </citation>
    <scope>IDENTIFICATION</scope>
</reference>
<evidence type="ECO:0000313" key="1">
    <source>
        <dbReference type="Ensembl" id="ENSCSAVP00000007768.1"/>
    </source>
</evidence>
<dbReference type="Ensembl" id="ENSCSAVT00000007871.1">
    <property type="protein sequence ID" value="ENSCSAVP00000007768.1"/>
    <property type="gene ID" value="ENSCSAVG00000004641.1"/>
</dbReference>
<dbReference type="STRING" id="51511.ENSCSAVP00000007768"/>
<sequence length="277" mass="32155">VKALMTKFNLQLQNISGFSTDGAPAMVGSKAGVTSLIKKELASNNVDMHDFTAFHCIIHQQNLCAKSVKCDHVMKKVVSTINFIKSRALNHRQFQQFLEDVEAECGDLIYYCEVRWLSKGKMLKRFYDLRDEIATFMDTKGKIIPELSDDNWLISMNKEFGHRFQDFRSQESSLHMFSSPFDVNVEQAPEEFQMELIELQGNDDLKRDMKDYSLLEFYKRLPEESFPKIKDLARKKMSLFGSTYICEQLFTKMKHTKSKTRSRLTDCHLENSLRVAA</sequence>
<dbReference type="HOGENOM" id="CLU_021316_1_1_1"/>
<accession>H2YR08</accession>